<organism evidence="1 2">
    <name type="scientific">Shewanella litorisediminis</name>
    <dbReference type="NCBI Taxonomy" id="1173586"/>
    <lineage>
        <taxon>Bacteria</taxon>
        <taxon>Pseudomonadati</taxon>
        <taxon>Pseudomonadota</taxon>
        <taxon>Gammaproteobacteria</taxon>
        <taxon>Alteromonadales</taxon>
        <taxon>Shewanellaceae</taxon>
        <taxon>Shewanella</taxon>
    </lineage>
</organism>
<keyword evidence="2" id="KW-1185">Reference proteome</keyword>
<sequence>MFQPCFDLGKADKTGNLGMGNIGPDFLTLKVTASPVLTGLVLFLAAARLHGVLPVDEHPSVVICASNVSFPEKGLKQNLYQGSTNSGKTANEYDDLPVVAAFAYV</sequence>
<evidence type="ECO:0000313" key="2">
    <source>
        <dbReference type="Proteomes" id="UP000596252"/>
    </source>
</evidence>
<proteinExistence type="predicted"/>
<dbReference type="RefSeq" id="WP_203326454.1">
    <property type="nucleotide sequence ID" value="NZ_CP069213.1"/>
</dbReference>
<dbReference type="Proteomes" id="UP000596252">
    <property type="component" value="Chromosome"/>
</dbReference>
<protein>
    <submittedName>
        <fullName evidence="1">Uncharacterized protein</fullName>
    </submittedName>
</protein>
<dbReference type="EMBL" id="CP069213">
    <property type="protein sequence ID" value="QRH02873.1"/>
    <property type="molecule type" value="Genomic_DNA"/>
</dbReference>
<accession>A0ABX7G6N7</accession>
<name>A0ABX7G6N7_9GAMM</name>
<gene>
    <name evidence="1" type="ORF">JQC75_05540</name>
</gene>
<reference evidence="1 2" key="1">
    <citation type="journal article" date="2012" name="Antonie Van Leeuwenhoek">
        <title>Shewanella litorisediminis sp. nov., a gammaproteobacterium isolated from a tidal flat sediment.</title>
        <authorList>
            <person name="Lee M.H."/>
            <person name="Yoon J.H."/>
        </authorList>
    </citation>
    <scope>NUCLEOTIDE SEQUENCE [LARGE SCALE GENOMIC DNA]</scope>
    <source>
        <strain evidence="1 2">SMK1-12</strain>
    </source>
</reference>
<evidence type="ECO:0000313" key="1">
    <source>
        <dbReference type="EMBL" id="QRH02873.1"/>
    </source>
</evidence>